<proteinExistence type="predicted"/>
<dbReference type="OrthoDB" id="100386at2759"/>
<dbReference type="Proteomes" id="UP001165121">
    <property type="component" value="Unassembled WGS sequence"/>
</dbReference>
<accession>A0A9W7CZV5</accession>
<keyword evidence="2" id="KW-1185">Reference proteome</keyword>
<protein>
    <submittedName>
        <fullName evidence="1">Unnamed protein product</fullName>
    </submittedName>
</protein>
<comment type="caution">
    <text evidence="1">The sequence shown here is derived from an EMBL/GenBank/DDBJ whole genome shotgun (WGS) entry which is preliminary data.</text>
</comment>
<dbReference type="EMBL" id="BSXT01001794">
    <property type="protein sequence ID" value="GMF45194.1"/>
    <property type="molecule type" value="Genomic_DNA"/>
</dbReference>
<gene>
    <name evidence="1" type="ORF">Pfra01_001606400</name>
</gene>
<dbReference type="AlphaFoldDB" id="A0A9W7CZV5"/>
<reference evidence="1" key="1">
    <citation type="submission" date="2023-04" db="EMBL/GenBank/DDBJ databases">
        <title>Phytophthora fragariaefolia NBRC 109709.</title>
        <authorList>
            <person name="Ichikawa N."/>
            <person name="Sato H."/>
            <person name="Tonouchi N."/>
        </authorList>
    </citation>
    <scope>NUCLEOTIDE SEQUENCE</scope>
    <source>
        <strain evidence="1">NBRC 109709</strain>
    </source>
</reference>
<name>A0A9W7CZV5_9STRA</name>
<evidence type="ECO:0000313" key="1">
    <source>
        <dbReference type="EMBL" id="GMF45194.1"/>
    </source>
</evidence>
<sequence length="143" mass="16118">MTNRFDTPHFTIEHSPSHSLALFAHVCSTPTSPYSAKCHQESPSVTGARGGVLRWIKIEGGQVPTRAIRHLRAQGLKLDGGSVRRWWRDREKPLAADPSMHRHPGGSRRLLSAAMEEAMYDELSPSGYRRKRLRTPGLVTWPR</sequence>
<evidence type="ECO:0000313" key="2">
    <source>
        <dbReference type="Proteomes" id="UP001165121"/>
    </source>
</evidence>
<organism evidence="1 2">
    <name type="scientific">Phytophthora fragariaefolia</name>
    <dbReference type="NCBI Taxonomy" id="1490495"/>
    <lineage>
        <taxon>Eukaryota</taxon>
        <taxon>Sar</taxon>
        <taxon>Stramenopiles</taxon>
        <taxon>Oomycota</taxon>
        <taxon>Peronosporomycetes</taxon>
        <taxon>Peronosporales</taxon>
        <taxon>Peronosporaceae</taxon>
        <taxon>Phytophthora</taxon>
    </lineage>
</organism>